<dbReference type="AlphaFoldDB" id="A0A934TVW4"/>
<dbReference type="InterPro" id="IPR051199">
    <property type="entry name" value="LPS_LOS_Heptosyltrfase"/>
</dbReference>
<proteinExistence type="predicted"/>
<evidence type="ECO:0000256" key="2">
    <source>
        <dbReference type="ARBA" id="ARBA00022679"/>
    </source>
</evidence>
<dbReference type="InterPro" id="IPR002201">
    <property type="entry name" value="Glyco_trans_9"/>
</dbReference>
<dbReference type="SUPFAM" id="SSF53756">
    <property type="entry name" value="UDP-Glycosyltransferase/glycogen phosphorylase"/>
    <property type="match status" value="1"/>
</dbReference>
<keyword evidence="2" id="KW-0808">Transferase</keyword>
<dbReference type="GO" id="GO:0009244">
    <property type="term" value="P:lipopolysaccharide core region biosynthetic process"/>
    <property type="evidence" value="ECO:0007669"/>
    <property type="project" value="TreeGrafter"/>
</dbReference>
<gene>
    <name evidence="3" type="primary">rfaQ</name>
    <name evidence="3" type="ORF">JJB11_17280</name>
</gene>
<dbReference type="EMBL" id="JAEPWM010000007">
    <property type="protein sequence ID" value="MBK6007855.1"/>
    <property type="molecule type" value="Genomic_DNA"/>
</dbReference>
<comment type="caution">
    <text evidence="3">The sequence shown here is derived from an EMBL/GenBank/DDBJ whole genome shotgun (WGS) entry which is preliminary data.</text>
</comment>
<dbReference type="PANTHER" id="PTHR30160:SF1">
    <property type="entry name" value="LIPOPOLYSACCHARIDE 1,2-N-ACETYLGLUCOSAMINETRANSFERASE-RELATED"/>
    <property type="match status" value="1"/>
</dbReference>
<protein>
    <submittedName>
        <fullName evidence="3">Lipopolysaccharide heptosyltransferase III</fullName>
    </submittedName>
</protein>
<organism evidence="3 4">
    <name type="scientific">Ramlibacter ginsenosidimutans</name>
    <dbReference type="NCBI Taxonomy" id="502333"/>
    <lineage>
        <taxon>Bacteria</taxon>
        <taxon>Pseudomonadati</taxon>
        <taxon>Pseudomonadota</taxon>
        <taxon>Betaproteobacteria</taxon>
        <taxon>Burkholderiales</taxon>
        <taxon>Comamonadaceae</taxon>
        <taxon>Ramlibacter</taxon>
    </lineage>
</organism>
<dbReference type="InterPro" id="IPR011916">
    <property type="entry name" value="LipoPS_heptosylTferase-III"/>
</dbReference>
<dbReference type="Pfam" id="PF01075">
    <property type="entry name" value="Glyco_transf_9"/>
    <property type="match status" value="1"/>
</dbReference>
<evidence type="ECO:0000256" key="1">
    <source>
        <dbReference type="ARBA" id="ARBA00022676"/>
    </source>
</evidence>
<evidence type="ECO:0000313" key="4">
    <source>
        <dbReference type="Proteomes" id="UP000630528"/>
    </source>
</evidence>
<accession>A0A934TVW4</accession>
<reference evidence="3" key="1">
    <citation type="journal article" date="2012" name="J. Microbiol. Biotechnol.">
        <title>Ramlibacter ginsenosidimutans sp. nov., with ginsenoside-converting activity.</title>
        <authorList>
            <person name="Wang L."/>
            <person name="An D.S."/>
            <person name="Kim S.G."/>
            <person name="Jin F.X."/>
            <person name="Kim S.C."/>
            <person name="Lee S.T."/>
            <person name="Im W.T."/>
        </authorList>
    </citation>
    <scope>NUCLEOTIDE SEQUENCE</scope>
    <source>
        <strain evidence="3">KACC 17527</strain>
    </source>
</reference>
<dbReference type="Gene3D" id="3.40.50.2000">
    <property type="entry name" value="Glycogen Phosphorylase B"/>
    <property type="match status" value="2"/>
</dbReference>
<dbReference type="PANTHER" id="PTHR30160">
    <property type="entry name" value="TETRAACYLDISACCHARIDE 4'-KINASE-RELATED"/>
    <property type="match status" value="1"/>
</dbReference>
<reference evidence="3" key="2">
    <citation type="submission" date="2021-01" db="EMBL/GenBank/DDBJ databases">
        <authorList>
            <person name="Kang M."/>
        </authorList>
    </citation>
    <scope>NUCLEOTIDE SEQUENCE</scope>
    <source>
        <strain evidence="3">KACC 17527</strain>
    </source>
</reference>
<name>A0A934TVW4_9BURK</name>
<keyword evidence="4" id="KW-1185">Reference proteome</keyword>
<dbReference type="GO" id="GO:0008713">
    <property type="term" value="F:ADP-heptose-lipopolysaccharide heptosyltransferase activity"/>
    <property type="evidence" value="ECO:0007669"/>
    <property type="project" value="TreeGrafter"/>
</dbReference>
<dbReference type="Proteomes" id="UP000630528">
    <property type="component" value="Unassembled WGS sequence"/>
</dbReference>
<dbReference type="CDD" id="cd03789">
    <property type="entry name" value="GT9_LPS_heptosyltransferase"/>
    <property type="match status" value="1"/>
</dbReference>
<dbReference type="RefSeq" id="WP_201174145.1">
    <property type="nucleotide sequence ID" value="NZ_JAEPWM010000007.1"/>
</dbReference>
<dbReference type="GO" id="GO:0005829">
    <property type="term" value="C:cytosol"/>
    <property type="evidence" value="ECO:0007669"/>
    <property type="project" value="TreeGrafter"/>
</dbReference>
<keyword evidence="1" id="KW-0328">Glycosyltransferase</keyword>
<evidence type="ECO:0000313" key="3">
    <source>
        <dbReference type="EMBL" id="MBK6007855.1"/>
    </source>
</evidence>
<dbReference type="NCBIfam" id="TIGR02201">
    <property type="entry name" value="heptsyl_trn_III"/>
    <property type="match status" value="1"/>
</dbReference>
<sequence length="369" mass="40387">MSALAQPPDGIDASRLQRVLVIKLRHHGDVLLASPVLSVLKRAAPQAEIDALVYADTAPMLQGHPALAQLHLLPRGRQGGWLQRLGAECRLLAALRERRYDLVVHLTDHPRGAWLARVLRARWSVAFEREAGAWWWRRAFTHLARQPRAGIPRATVERHLDLLRRLGIHPEPQERAPTLAIADTARERVRDLLRAAGWQGQPYAVVHPGSRWMFKVWTPSGNAQVLDHLAARGLVPVLTAAPDARESELADAILQQASSRCIDLRGKLTLQELGAAIAGAEVFFGVDSVPMHIAAAVGTPGVALFGPSSEKEWGPWSPRMRVVASREHPCRPCGIDGCGGSKRSDCLVLLPVAEVVRALDAVLERPGRG</sequence>